<evidence type="ECO:0000313" key="2">
    <source>
        <dbReference type="Proteomes" id="UP001589818"/>
    </source>
</evidence>
<accession>A0ABV6J6X2</accession>
<dbReference type="EMBL" id="JBHLVF010000011">
    <property type="protein sequence ID" value="MFC0391635.1"/>
    <property type="molecule type" value="Genomic_DNA"/>
</dbReference>
<keyword evidence="2" id="KW-1185">Reference proteome</keyword>
<name>A0ABV6J6X2_9BACL</name>
<organism evidence="1 2">
    <name type="scientific">Paenibacillus mendelii</name>
    <dbReference type="NCBI Taxonomy" id="206163"/>
    <lineage>
        <taxon>Bacteria</taxon>
        <taxon>Bacillati</taxon>
        <taxon>Bacillota</taxon>
        <taxon>Bacilli</taxon>
        <taxon>Bacillales</taxon>
        <taxon>Paenibacillaceae</taxon>
        <taxon>Paenibacillus</taxon>
    </lineage>
</organism>
<dbReference type="RefSeq" id="WP_204819722.1">
    <property type="nucleotide sequence ID" value="NZ_JANHOF010000006.1"/>
</dbReference>
<evidence type="ECO:0000313" key="1">
    <source>
        <dbReference type="EMBL" id="MFC0391635.1"/>
    </source>
</evidence>
<dbReference type="Proteomes" id="UP001589818">
    <property type="component" value="Unassembled WGS sequence"/>
</dbReference>
<gene>
    <name evidence="1" type="ORF">ACFFJ8_09625</name>
</gene>
<sequence length="105" mass="12141">MDAFLYMSRGTHLLAGESPVTGLAKRPRVARLMLSSEIIAKDVLMKYVQEFDGLIQEYSRVSQGVIQEGDATVWIYYRENLNLDKELSHLEREYNFKPKTGITWI</sequence>
<reference evidence="1 2" key="1">
    <citation type="submission" date="2024-09" db="EMBL/GenBank/DDBJ databases">
        <authorList>
            <person name="Sun Q."/>
            <person name="Mori K."/>
        </authorList>
    </citation>
    <scope>NUCLEOTIDE SEQUENCE [LARGE SCALE GENOMIC DNA]</scope>
    <source>
        <strain evidence="1 2">CCM 4839</strain>
    </source>
</reference>
<protein>
    <submittedName>
        <fullName evidence="1">Uncharacterized protein</fullName>
    </submittedName>
</protein>
<comment type="caution">
    <text evidence="1">The sequence shown here is derived from an EMBL/GenBank/DDBJ whole genome shotgun (WGS) entry which is preliminary data.</text>
</comment>
<proteinExistence type="predicted"/>